<dbReference type="GO" id="GO:0042834">
    <property type="term" value="F:peptidoglycan binding"/>
    <property type="evidence" value="ECO:0007669"/>
    <property type="project" value="InterPro"/>
</dbReference>
<dbReference type="Pfam" id="PF05036">
    <property type="entry name" value="SPOR"/>
    <property type="match status" value="1"/>
</dbReference>
<keyword evidence="4" id="KW-1185">Reference proteome</keyword>
<dbReference type="AlphaFoldDB" id="A0A7K0KFK1"/>
<evidence type="ECO:0000313" key="3">
    <source>
        <dbReference type="EMBL" id="MST84200.1"/>
    </source>
</evidence>
<proteinExistence type="predicted"/>
<reference evidence="3 4" key="1">
    <citation type="submission" date="2019-08" db="EMBL/GenBank/DDBJ databases">
        <title>In-depth cultivation of the pig gut microbiome towards novel bacterial diversity and tailored functional studies.</title>
        <authorList>
            <person name="Wylensek D."/>
            <person name="Hitch T.C.A."/>
            <person name="Clavel T."/>
        </authorList>
    </citation>
    <scope>NUCLEOTIDE SEQUENCE [LARGE SCALE GENOMIC DNA]</scope>
    <source>
        <strain evidence="3 4">LKV-178-WT-2A</strain>
    </source>
</reference>
<dbReference type="PROSITE" id="PS51724">
    <property type="entry name" value="SPOR"/>
    <property type="match status" value="1"/>
</dbReference>
<dbReference type="PROSITE" id="PS51257">
    <property type="entry name" value="PROKAR_LIPOPROTEIN"/>
    <property type="match status" value="1"/>
</dbReference>
<organism evidence="3 4">
    <name type="scientific">Hallella mizrahii</name>
    <dbReference type="NCBI Taxonomy" id="2606637"/>
    <lineage>
        <taxon>Bacteria</taxon>
        <taxon>Pseudomonadati</taxon>
        <taxon>Bacteroidota</taxon>
        <taxon>Bacteroidia</taxon>
        <taxon>Bacteroidales</taxon>
        <taxon>Prevotellaceae</taxon>
        <taxon>Hallella</taxon>
    </lineage>
</organism>
<protein>
    <submittedName>
        <fullName evidence="3">SPOR domain-containing protein</fullName>
    </submittedName>
</protein>
<dbReference type="Proteomes" id="UP000438914">
    <property type="component" value="Unassembled WGS sequence"/>
</dbReference>
<keyword evidence="1" id="KW-0732">Signal</keyword>
<name>A0A7K0KFK1_9BACT</name>
<evidence type="ECO:0000313" key="4">
    <source>
        <dbReference type="Proteomes" id="UP000438914"/>
    </source>
</evidence>
<evidence type="ECO:0000256" key="1">
    <source>
        <dbReference type="SAM" id="SignalP"/>
    </source>
</evidence>
<dbReference type="Gene3D" id="3.30.70.1070">
    <property type="entry name" value="Sporulation related repeat"/>
    <property type="match status" value="1"/>
</dbReference>
<accession>A0A7K0KFK1</accession>
<dbReference type="SUPFAM" id="SSF110997">
    <property type="entry name" value="Sporulation related repeat"/>
    <property type="match status" value="1"/>
</dbReference>
<feature type="domain" description="SPOR" evidence="2">
    <location>
        <begin position="85"/>
        <end position="165"/>
    </location>
</feature>
<comment type="caution">
    <text evidence="3">The sequence shown here is derived from an EMBL/GenBank/DDBJ whole genome shotgun (WGS) entry which is preliminary data.</text>
</comment>
<dbReference type="InterPro" id="IPR036680">
    <property type="entry name" value="SPOR-like_sf"/>
</dbReference>
<gene>
    <name evidence="3" type="ORF">FYJ73_05885</name>
</gene>
<dbReference type="EMBL" id="VUNG01000010">
    <property type="protein sequence ID" value="MST84200.1"/>
    <property type="molecule type" value="Genomic_DNA"/>
</dbReference>
<feature type="chain" id="PRO_5029621943" evidence="1">
    <location>
        <begin position="22"/>
        <end position="166"/>
    </location>
</feature>
<evidence type="ECO:0000259" key="2">
    <source>
        <dbReference type="PROSITE" id="PS51724"/>
    </source>
</evidence>
<dbReference type="InterPro" id="IPR007730">
    <property type="entry name" value="SPOR-like_dom"/>
</dbReference>
<dbReference type="RefSeq" id="WP_154533780.1">
    <property type="nucleotide sequence ID" value="NZ_VUNG01000010.1"/>
</dbReference>
<sequence length="166" mass="18075">MRKYVLLSTALCLAFAFTSCGTKEDAYKKAYEKAKAQEEQQNQQKPVQDEAPVVTPLAEKPADQTTVTNVNNANVRSENVTVVSGKGLQAYSVVVGSFSLKANAEGLQSTLKQGGYDAQIAYNPQVNMYRVIASTSDDKASAVQSRDAIRGSKFNPKSDAWLLFKK</sequence>
<feature type="signal peptide" evidence="1">
    <location>
        <begin position="1"/>
        <end position="21"/>
    </location>
</feature>